<dbReference type="AlphaFoldDB" id="A0A1F6G891"/>
<evidence type="ECO:0000313" key="2">
    <source>
        <dbReference type="Proteomes" id="UP000178449"/>
    </source>
</evidence>
<evidence type="ECO:0000313" key="1">
    <source>
        <dbReference type="EMBL" id="OGG94319.1"/>
    </source>
</evidence>
<dbReference type="EMBL" id="MFNE01000039">
    <property type="protein sequence ID" value="OGG94319.1"/>
    <property type="molecule type" value="Genomic_DNA"/>
</dbReference>
<dbReference type="Proteomes" id="UP000178449">
    <property type="component" value="Unassembled WGS sequence"/>
</dbReference>
<protein>
    <recommendedName>
        <fullName evidence="3">Phage tail protein</fullName>
    </recommendedName>
</protein>
<sequence length="170" mass="19540">MIKKWWLKNPAISELNLLSDAVWNYMAGLVAPLGDMVHFGTMLPTMVDQYWQKLPLKPKLAAGNQANFLRQFEQYLERYGSDQGVALTQDIFGLTDFEVVVMRHTPLADRYAHVVVRLWIDAATADETFDQIATYLTFVLPARCTKHFQLVRRHTGAGFGRTQFGRRYGR</sequence>
<evidence type="ECO:0008006" key="3">
    <source>
        <dbReference type="Google" id="ProtNLM"/>
    </source>
</evidence>
<reference evidence="1 2" key="1">
    <citation type="journal article" date="2016" name="Nat. Commun.">
        <title>Thousands of microbial genomes shed light on interconnected biogeochemical processes in an aquifer system.</title>
        <authorList>
            <person name="Anantharaman K."/>
            <person name="Brown C.T."/>
            <person name="Hug L.A."/>
            <person name="Sharon I."/>
            <person name="Castelle C.J."/>
            <person name="Probst A.J."/>
            <person name="Thomas B.C."/>
            <person name="Singh A."/>
            <person name="Wilkins M.J."/>
            <person name="Karaoz U."/>
            <person name="Brodie E.L."/>
            <person name="Williams K.H."/>
            <person name="Hubbard S.S."/>
            <person name="Banfield J.F."/>
        </authorList>
    </citation>
    <scope>NUCLEOTIDE SEQUENCE [LARGE SCALE GENOMIC DNA]</scope>
</reference>
<gene>
    <name evidence="1" type="ORF">A2527_00510</name>
</gene>
<proteinExistence type="predicted"/>
<organism evidence="1 2">
    <name type="scientific">Candidatus Lambdaproteobacteria bacterium RIFOXYD2_FULL_50_16</name>
    <dbReference type="NCBI Taxonomy" id="1817772"/>
    <lineage>
        <taxon>Bacteria</taxon>
        <taxon>Pseudomonadati</taxon>
        <taxon>Pseudomonadota</taxon>
        <taxon>Candidatus Lambdaproteobacteria</taxon>
    </lineage>
</organism>
<dbReference type="STRING" id="1817772.A2527_00510"/>
<comment type="caution">
    <text evidence="1">The sequence shown here is derived from an EMBL/GenBank/DDBJ whole genome shotgun (WGS) entry which is preliminary data.</text>
</comment>
<accession>A0A1F6G891</accession>
<name>A0A1F6G891_9PROT</name>